<dbReference type="GO" id="GO:0000381">
    <property type="term" value="P:regulation of alternative mRNA splicing, via spliceosome"/>
    <property type="evidence" value="ECO:0007669"/>
    <property type="project" value="InterPro"/>
</dbReference>
<feature type="region of interest" description="Disordered" evidence="3">
    <location>
        <begin position="1"/>
        <end position="109"/>
    </location>
</feature>
<evidence type="ECO:0000256" key="3">
    <source>
        <dbReference type="SAM" id="MobiDB-lite"/>
    </source>
</evidence>
<evidence type="ECO:0000313" key="5">
    <source>
        <dbReference type="EMBL" id="GHP02984.1"/>
    </source>
</evidence>
<dbReference type="Proteomes" id="UP000660262">
    <property type="component" value="Unassembled WGS sequence"/>
</dbReference>
<evidence type="ECO:0000313" key="6">
    <source>
        <dbReference type="Proteomes" id="UP000660262"/>
    </source>
</evidence>
<feature type="region of interest" description="Disordered" evidence="3">
    <location>
        <begin position="145"/>
        <end position="172"/>
    </location>
</feature>
<dbReference type="Pfam" id="PF09745">
    <property type="entry name" value="NSRP1_N"/>
    <property type="match status" value="1"/>
</dbReference>
<evidence type="ECO:0000256" key="2">
    <source>
        <dbReference type="ARBA" id="ARBA00023054"/>
    </source>
</evidence>
<dbReference type="PANTHER" id="PTHR30060:SF0">
    <property type="entry name" value="COILED-COIL PROTEIN (DUF2040)-RELATED"/>
    <property type="match status" value="1"/>
</dbReference>
<keyword evidence="6" id="KW-1185">Reference proteome</keyword>
<dbReference type="EMBL" id="BNJQ01000004">
    <property type="protein sequence ID" value="GHP02984.1"/>
    <property type="molecule type" value="Genomic_DNA"/>
</dbReference>
<accession>A0A830H7E6</accession>
<name>A0A830H7E6_9CHLO</name>
<reference evidence="5" key="1">
    <citation type="submission" date="2020-10" db="EMBL/GenBank/DDBJ databases">
        <title>Unveiling of a novel bifunctional photoreceptor, Dualchrome1, isolated from a cosmopolitan green alga.</title>
        <authorList>
            <person name="Suzuki S."/>
            <person name="Kawachi M."/>
        </authorList>
    </citation>
    <scope>NUCLEOTIDE SEQUENCE</scope>
    <source>
        <strain evidence="5">NIES 2893</strain>
    </source>
</reference>
<dbReference type="InterPro" id="IPR018612">
    <property type="entry name" value="NSRP1_N"/>
</dbReference>
<feature type="compositionally biased region" description="Polar residues" evidence="3">
    <location>
        <begin position="320"/>
        <end position="329"/>
    </location>
</feature>
<sequence length="360" mass="38425">MAPPPPPPSGSGGSSTPFTSLGGGSMKFGLNKRASASASASLSKPKVNGGVFAFGAGNAPSGKTGSAPRLPPGALGAPASSNVFGANFDDESDDDEPQQNLTKKPNAQIGRFGNVDAAIRRQAQKTNAVAAQDIAKVLASDPNAFAYDDAEDVRRDDNKAEKDPAGEKPKTSRYIENMLKMAKKRTTDHDLVFERRARKEAKLDDEAYGDKERFVTASYKKKLEEEQRWKDEEEAEEARNATAFARVPQWRMGTAARTEQQTFPDETPAETPAAVAEVAEAAARETLPTRPDVPDEVPTEAKAKMPAPSDEAAPSEARATTTPVPSVSVSAKKDRASMLAAAKARYLERQKAKQPVPDNA</sequence>
<keyword evidence="2" id="KW-0175">Coiled coil</keyword>
<gene>
    <name evidence="5" type="ORF">PPROV_000173900</name>
</gene>
<feature type="domain" description="Nuclear speckle splicing regulatory protein 1 N-terminal" evidence="4">
    <location>
        <begin position="132"/>
        <end position="242"/>
    </location>
</feature>
<proteinExistence type="inferred from homology"/>
<organism evidence="5 6">
    <name type="scientific">Pycnococcus provasolii</name>
    <dbReference type="NCBI Taxonomy" id="41880"/>
    <lineage>
        <taxon>Eukaryota</taxon>
        <taxon>Viridiplantae</taxon>
        <taxon>Chlorophyta</taxon>
        <taxon>Pseudoscourfieldiophyceae</taxon>
        <taxon>Pseudoscourfieldiales</taxon>
        <taxon>Pycnococcaceae</taxon>
        <taxon>Pycnococcus</taxon>
    </lineage>
</organism>
<feature type="compositionally biased region" description="Low complexity" evidence="3">
    <location>
        <begin position="306"/>
        <end position="319"/>
    </location>
</feature>
<feature type="region of interest" description="Disordered" evidence="3">
    <location>
        <begin position="224"/>
        <end position="360"/>
    </location>
</feature>
<feature type="compositionally biased region" description="Basic and acidic residues" evidence="3">
    <location>
        <begin position="152"/>
        <end position="170"/>
    </location>
</feature>
<protein>
    <recommendedName>
        <fullName evidence="4">Nuclear speckle splicing regulatory protein 1 N-terminal domain-containing protein</fullName>
    </recommendedName>
</protein>
<evidence type="ECO:0000259" key="4">
    <source>
        <dbReference type="Pfam" id="PF09745"/>
    </source>
</evidence>
<comment type="similarity">
    <text evidence="1">Belongs to the NSRP1 family.</text>
</comment>
<dbReference type="AlphaFoldDB" id="A0A830H7E6"/>
<comment type="caution">
    <text evidence="5">The sequence shown here is derived from an EMBL/GenBank/DDBJ whole genome shotgun (WGS) entry which is preliminary data.</text>
</comment>
<dbReference type="OrthoDB" id="446635at2759"/>
<feature type="compositionally biased region" description="Acidic residues" evidence="3">
    <location>
        <begin position="88"/>
        <end position="97"/>
    </location>
</feature>
<feature type="compositionally biased region" description="Low complexity" evidence="3">
    <location>
        <begin position="269"/>
        <end position="281"/>
    </location>
</feature>
<feature type="compositionally biased region" description="Low complexity" evidence="3">
    <location>
        <begin position="34"/>
        <end position="81"/>
    </location>
</feature>
<evidence type="ECO:0000256" key="1">
    <source>
        <dbReference type="ARBA" id="ARBA00010126"/>
    </source>
</evidence>
<dbReference type="PANTHER" id="PTHR30060">
    <property type="entry name" value="INNER MEMBRANE PROTEIN"/>
    <property type="match status" value="1"/>
</dbReference>